<dbReference type="EMBL" id="MUGY01000041">
    <property type="protein sequence ID" value="OXA86925.1"/>
    <property type="molecule type" value="Genomic_DNA"/>
</dbReference>
<proteinExistence type="predicted"/>
<evidence type="ECO:0000313" key="4">
    <source>
        <dbReference type="EMBL" id="OXA86925.1"/>
    </source>
</evidence>
<gene>
    <name evidence="4" type="ORF">B0A62_22960</name>
    <name evidence="3" type="ORF">IW20_13455</name>
</gene>
<dbReference type="Proteomes" id="UP000028712">
    <property type="component" value="Unassembled WGS sequence"/>
</dbReference>
<keyword evidence="3" id="KW-0418">Kinase</keyword>
<keyword evidence="6" id="KW-1185">Reference proteome</keyword>
<dbReference type="PANTHER" id="PTHR40252">
    <property type="entry name" value="BLR0328 PROTEIN"/>
    <property type="match status" value="1"/>
</dbReference>
<evidence type="ECO:0000259" key="1">
    <source>
        <dbReference type="SMART" id="SM00897"/>
    </source>
</evidence>
<sequence>MKVATVLFKNNSFVKELNNDNLDLTDSDLVLGFGARDLVSDDSIFHQLRNKFPSSQLILCSSAGEIYDNEVLDDTISLTAIKFSSTVIKAYEVNITDFKNSFEAGSSLIEKFVQENLNLVIVLSDGGKVNGSELVNGMNAIKKEKVLIIGGLAGDAANFKKTVVGLNACPTQGKIIAIGFYGQKLLVSHGSLGGWESFGLERIVTKSESNVLYEIDGKNVLDLYKSYLGKYADELPGSALLFPLSIKIEEVDEPIVRTILSIDETNQTMTFAGDVPEGSKVRFMKANFDRLIDAASDAASSCLEVSSFTPKLALLISCVGRKLILGTRIDEEVEAVSDIFGSDTILAGFYSYGEISPLKPFGECILHNQTMTITCINEMD</sequence>
<dbReference type="AlphaFoldDB" id="A0A086AG57"/>
<dbReference type="InterPro" id="IPR013702">
    <property type="entry name" value="FIST_domain_N"/>
</dbReference>
<dbReference type="Proteomes" id="UP000198424">
    <property type="component" value="Unassembled WGS sequence"/>
</dbReference>
<dbReference type="SMART" id="SM01204">
    <property type="entry name" value="FIST_C"/>
    <property type="match status" value="1"/>
</dbReference>
<keyword evidence="3" id="KW-0808">Transferase</keyword>
<dbReference type="STRING" id="991.IW20_13455"/>
<organism evidence="3 5">
    <name type="scientific">Flavobacterium hydatis</name>
    <name type="common">Cytophaga aquatilis</name>
    <dbReference type="NCBI Taxonomy" id="991"/>
    <lineage>
        <taxon>Bacteria</taxon>
        <taxon>Pseudomonadati</taxon>
        <taxon>Bacteroidota</taxon>
        <taxon>Flavobacteriia</taxon>
        <taxon>Flavobacteriales</taxon>
        <taxon>Flavobacteriaceae</taxon>
        <taxon>Flavobacterium</taxon>
    </lineage>
</organism>
<dbReference type="RefSeq" id="WP_035623011.1">
    <property type="nucleotide sequence ID" value="NZ_JBEWQG010000048.1"/>
</dbReference>
<comment type="caution">
    <text evidence="3">The sequence shown here is derived from an EMBL/GenBank/DDBJ whole genome shotgun (WGS) entry which is preliminary data.</text>
</comment>
<protein>
    <submittedName>
        <fullName evidence="3">Histidine kinase</fullName>
    </submittedName>
</protein>
<reference evidence="3 5" key="1">
    <citation type="submission" date="2014-07" db="EMBL/GenBank/DDBJ databases">
        <title>Genome of Flavobacterium hydatis DSM 2063.</title>
        <authorList>
            <person name="Pipes S.E."/>
            <person name="Stropko S.J."/>
            <person name="Newman J.D."/>
        </authorList>
    </citation>
    <scope>NUCLEOTIDE SEQUENCE [LARGE SCALE GENOMIC DNA]</scope>
    <source>
        <strain evidence="3 5">DSM 2063</strain>
    </source>
</reference>
<reference evidence="4 6" key="2">
    <citation type="submission" date="2016-11" db="EMBL/GenBank/DDBJ databases">
        <title>Whole genomes of Flavobacteriaceae.</title>
        <authorList>
            <person name="Stine C."/>
            <person name="Li C."/>
            <person name="Tadesse D."/>
        </authorList>
    </citation>
    <scope>NUCLEOTIDE SEQUENCE [LARGE SCALE GENOMIC DNA]</scope>
    <source>
        <strain evidence="4 6">ATCC 29551</strain>
    </source>
</reference>
<evidence type="ECO:0000313" key="6">
    <source>
        <dbReference type="Proteomes" id="UP000198424"/>
    </source>
</evidence>
<dbReference type="EMBL" id="JPRM01000019">
    <property type="protein sequence ID" value="KFF15671.1"/>
    <property type="molecule type" value="Genomic_DNA"/>
</dbReference>
<accession>A0A086AG57</accession>
<feature type="domain" description="FIST C-domain" evidence="2">
    <location>
        <begin position="220"/>
        <end position="358"/>
    </location>
</feature>
<dbReference type="Pfam" id="PF08495">
    <property type="entry name" value="FIST"/>
    <property type="match status" value="1"/>
</dbReference>
<dbReference type="SMART" id="SM00897">
    <property type="entry name" value="FIST"/>
    <property type="match status" value="1"/>
</dbReference>
<dbReference type="GO" id="GO:0016301">
    <property type="term" value="F:kinase activity"/>
    <property type="evidence" value="ECO:0007669"/>
    <property type="project" value="UniProtKB-KW"/>
</dbReference>
<evidence type="ECO:0000313" key="5">
    <source>
        <dbReference type="Proteomes" id="UP000028712"/>
    </source>
</evidence>
<dbReference type="eggNOG" id="COG3287">
    <property type="taxonomic scope" value="Bacteria"/>
</dbReference>
<dbReference type="OrthoDB" id="9770435at2"/>
<name>A0A086AG57_FLAHY</name>
<feature type="domain" description="FIST" evidence="1">
    <location>
        <begin position="26"/>
        <end position="219"/>
    </location>
</feature>
<dbReference type="Pfam" id="PF10442">
    <property type="entry name" value="FIST_C"/>
    <property type="match status" value="1"/>
</dbReference>
<evidence type="ECO:0000259" key="2">
    <source>
        <dbReference type="SMART" id="SM01204"/>
    </source>
</evidence>
<evidence type="ECO:0000313" key="3">
    <source>
        <dbReference type="EMBL" id="KFF15671.1"/>
    </source>
</evidence>
<dbReference type="InterPro" id="IPR019494">
    <property type="entry name" value="FIST_C"/>
</dbReference>
<dbReference type="PANTHER" id="PTHR40252:SF2">
    <property type="entry name" value="BLR0328 PROTEIN"/>
    <property type="match status" value="1"/>
</dbReference>